<reference evidence="2" key="1">
    <citation type="submission" date="2019-03" db="EMBL/GenBank/DDBJ databases">
        <title>Long read genome sequence of the mycoparasitic Pythium oligandrum ATCC 38472 isolated from sugarbeet rhizosphere.</title>
        <authorList>
            <person name="Gaulin E."/>
        </authorList>
    </citation>
    <scope>NUCLEOTIDE SEQUENCE</scope>
    <source>
        <strain evidence="2">ATCC 38472_TT</strain>
    </source>
</reference>
<organism evidence="2 3">
    <name type="scientific">Pythium oligandrum</name>
    <name type="common">Mycoparasitic fungus</name>
    <dbReference type="NCBI Taxonomy" id="41045"/>
    <lineage>
        <taxon>Eukaryota</taxon>
        <taxon>Sar</taxon>
        <taxon>Stramenopiles</taxon>
        <taxon>Oomycota</taxon>
        <taxon>Peronosporomycetes</taxon>
        <taxon>Pythiales</taxon>
        <taxon>Pythiaceae</taxon>
        <taxon>Pythium</taxon>
    </lineage>
</organism>
<accession>A0A8K1FCF9</accession>
<evidence type="ECO:0000313" key="3">
    <source>
        <dbReference type="Proteomes" id="UP000794436"/>
    </source>
</evidence>
<keyword evidence="3" id="KW-1185">Reference proteome</keyword>
<keyword evidence="1" id="KW-0175">Coiled coil</keyword>
<dbReference type="Proteomes" id="UP000794436">
    <property type="component" value="Unassembled WGS sequence"/>
</dbReference>
<proteinExistence type="predicted"/>
<name>A0A8K1FCF9_PYTOL</name>
<sequence>MSTTESMDEAEAYAELMRRRSKREQLLDLRSTVKELESQLEALREAKKDPTDDLWKSILKTQRKERQRSEAENARLREMLNDQVFTAQNVGQALFRKRTSREDDDGLFDSGMAADTTATNKRAKTHEGISHLEDPAIETQLLSIAHSIYLDVDQILETPLLKSSKAERRRVSEIRNDQKAGMTVMEGVDTVVYPFEYRGVADVLWDVATDVVDSSMALLQERIDHTEGVFTRFYEQAVDLDTWARSFPCQGRRVPLH</sequence>
<evidence type="ECO:0000256" key="1">
    <source>
        <dbReference type="SAM" id="Coils"/>
    </source>
</evidence>
<gene>
    <name evidence="2" type="ORF">Poli38472_011863</name>
</gene>
<dbReference type="AlphaFoldDB" id="A0A8K1FCF9"/>
<evidence type="ECO:0000313" key="2">
    <source>
        <dbReference type="EMBL" id="TMW58275.1"/>
    </source>
</evidence>
<comment type="caution">
    <text evidence="2">The sequence shown here is derived from an EMBL/GenBank/DDBJ whole genome shotgun (WGS) entry which is preliminary data.</text>
</comment>
<protein>
    <submittedName>
        <fullName evidence="2">Uncharacterized protein</fullName>
    </submittedName>
</protein>
<feature type="coiled-coil region" evidence="1">
    <location>
        <begin position="19"/>
        <end position="79"/>
    </location>
</feature>
<dbReference type="EMBL" id="SPLM01000112">
    <property type="protein sequence ID" value="TMW58275.1"/>
    <property type="molecule type" value="Genomic_DNA"/>
</dbReference>